<reference evidence="14 15" key="1">
    <citation type="submission" date="2020-02" db="EMBL/GenBank/DDBJ databases">
        <authorList>
            <person name="Ferguson B K."/>
        </authorList>
    </citation>
    <scope>NUCLEOTIDE SEQUENCE [LARGE SCALE GENOMIC DNA]</scope>
</reference>
<dbReference type="InterPro" id="IPR000719">
    <property type="entry name" value="Prot_kinase_dom"/>
</dbReference>
<evidence type="ECO:0000256" key="11">
    <source>
        <dbReference type="SAM" id="MobiDB-lite"/>
    </source>
</evidence>
<keyword evidence="5 10" id="KW-0547">Nucleotide-binding</keyword>
<feature type="compositionally biased region" description="Basic and acidic residues" evidence="11">
    <location>
        <begin position="471"/>
        <end position="488"/>
    </location>
</feature>
<dbReference type="GO" id="GO:0004674">
    <property type="term" value="F:protein serine/threonine kinase activity"/>
    <property type="evidence" value="ECO:0007669"/>
    <property type="project" value="UniProtKB-KW"/>
</dbReference>
<feature type="binding site" evidence="10">
    <location>
        <position position="117"/>
    </location>
    <ligand>
        <name>ATP</name>
        <dbReference type="ChEBI" id="CHEBI:30616"/>
    </ligand>
</feature>
<keyword evidence="6" id="KW-0418">Kinase</keyword>
<dbReference type="EMBL" id="CADCXV010000728">
    <property type="protein sequence ID" value="CAB0033912.1"/>
    <property type="molecule type" value="Genomic_DNA"/>
</dbReference>
<protein>
    <recommendedName>
        <fullName evidence="1">non-specific serine/threonine protein kinase</fullName>
        <ecNumber evidence="1">2.7.11.1</ecNumber>
    </recommendedName>
</protein>
<dbReference type="InterPro" id="IPR011009">
    <property type="entry name" value="Kinase-like_dom_sf"/>
</dbReference>
<keyword evidence="12" id="KW-0472">Membrane</keyword>
<dbReference type="SMART" id="SM00220">
    <property type="entry name" value="S_TKc"/>
    <property type="match status" value="1"/>
</dbReference>
<dbReference type="PANTHER" id="PTHR24356:SF418">
    <property type="entry name" value="SERINE_THREONINE-PROTEIN KINASE WARTS"/>
    <property type="match status" value="1"/>
</dbReference>
<evidence type="ECO:0000256" key="4">
    <source>
        <dbReference type="ARBA" id="ARBA00022679"/>
    </source>
</evidence>
<evidence type="ECO:0000256" key="9">
    <source>
        <dbReference type="ARBA" id="ARBA00048679"/>
    </source>
</evidence>
<evidence type="ECO:0000256" key="6">
    <source>
        <dbReference type="ARBA" id="ARBA00022777"/>
    </source>
</evidence>
<dbReference type="Gene3D" id="1.10.510.10">
    <property type="entry name" value="Transferase(Phosphotransferase) domain 1"/>
    <property type="match status" value="1"/>
</dbReference>
<dbReference type="FunFam" id="1.10.510.10:FF:000024">
    <property type="entry name" value="Probable serine/threonine-protein kinase cot-1"/>
    <property type="match status" value="1"/>
</dbReference>
<keyword evidence="15" id="KW-1185">Reference proteome</keyword>
<keyword evidence="12" id="KW-0812">Transmembrane</keyword>
<dbReference type="InterPro" id="IPR008271">
    <property type="entry name" value="Ser/Thr_kinase_AS"/>
</dbReference>
<comment type="catalytic activity">
    <reaction evidence="8">
        <text>L-threonyl-[protein] + ATP = O-phospho-L-threonyl-[protein] + ADP + H(+)</text>
        <dbReference type="Rhea" id="RHEA:46608"/>
        <dbReference type="Rhea" id="RHEA-COMP:11060"/>
        <dbReference type="Rhea" id="RHEA-COMP:11605"/>
        <dbReference type="ChEBI" id="CHEBI:15378"/>
        <dbReference type="ChEBI" id="CHEBI:30013"/>
        <dbReference type="ChEBI" id="CHEBI:30616"/>
        <dbReference type="ChEBI" id="CHEBI:61977"/>
        <dbReference type="ChEBI" id="CHEBI:456216"/>
        <dbReference type="EC" id="2.7.11.1"/>
    </reaction>
</comment>
<dbReference type="PROSITE" id="PS00107">
    <property type="entry name" value="PROTEIN_KINASE_ATP"/>
    <property type="match status" value="1"/>
</dbReference>
<dbReference type="InterPro" id="IPR017441">
    <property type="entry name" value="Protein_kinase_ATP_BS"/>
</dbReference>
<keyword evidence="4" id="KW-0808">Transferase</keyword>
<feature type="transmembrane region" description="Helical" evidence="12">
    <location>
        <begin position="254"/>
        <end position="274"/>
    </location>
</feature>
<dbReference type="CDD" id="cd05598">
    <property type="entry name" value="STKc_LATS"/>
    <property type="match status" value="1"/>
</dbReference>
<dbReference type="PANTHER" id="PTHR24356">
    <property type="entry name" value="SERINE/THREONINE-PROTEIN KINASE"/>
    <property type="match status" value="1"/>
</dbReference>
<accession>A0A6H5IB63</accession>
<name>A0A6H5IB63_9HYME</name>
<dbReference type="GO" id="GO:0046620">
    <property type="term" value="P:regulation of organ growth"/>
    <property type="evidence" value="ECO:0007669"/>
    <property type="project" value="TreeGrafter"/>
</dbReference>
<dbReference type="GO" id="GO:0000082">
    <property type="term" value="P:G1/S transition of mitotic cell cycle"/>
    <property type="evidence" value="ECO:0007669"/>
    <property type="project" value="TreeGrafter"/>
</dbReference>
<dbReference type="CDD" id="cd21778">
    <property type="entry name" value="MobB_LATS1"/>
    <property type="match status" value="1"/>
</dbReference>
<dbReference type="FunFam" id="3.30.200.20:FF:000170">
    <property type="entry name" value="Non-specific serine/threonine protein kinase"/>
    <property type="match status" value="1"/>
</dbReference>
<keyword evidence="3" id="KW-0597">Phosphoprotein</keyword>
<evidence type="ECO:0000256" key="2">
    <source>
        <dbReference type="ARBA" id="ARBA00022527"/>
    </source>
</evidence>
<evidence type="ECO:0000256" key="12">
    <source>
        <dbReference type="SAM" id="Phobius"/>
    </source>
</evidence>
<dbReference type="InterPro" id="IPR050236">
    <property type="entry name" value="Ser_Thr_kinase_AGC"/>
</dbReference>
<dbReference type="AlphaFoldDB" id="A0A6H5IB63"/>
<evidence type="ECO:0000313" key="14">
    <source>
        <dbReference type="EMBL" id="CAB0033912.1"/>
    </source>
</evidence>
<evidence type="ECO:0000256" key="3">
    <source>
        <dbReference type="ARBA" id="ARBA00022553"/>
    </source>
</evidence>
<dbReference type="SUPFAM" id="SSF56112">
    <property type="entry name" value="Protein kinase-like (PK-like)"/>
    <property type="match status" value="1"/>
</dbReference>
<keyword evidence="7 10" id="KW-0067">ATP-binding</keyword>
<gene>
    <name evidence="14" type="ORF">TBRA_LOCUS5810</name>
</gene>
<dbReference type="PROSITE" id="PS00108">
    <property type="entry name" value="PROTEIN_KINASE_ST"/>
    <property type="match status" value="1"/>
</dbReference>
<comment type="catalytic activity">
    <reaction evidence="9">
        <text>L-seryl-[protein] + ATP = O-phospho-L-seryl-[protein] + ADP + H(+)</text>
        <dbReference type="Rhea" id="RHEA:17989"/>
        <dbReference type="Rhea" id="RHEA-COMP:9863"/>
        <dbReference type="Rhea" id="RHEA-COMP:11604"/>
        <dbReference type="ChEBI" id="CHEBI:15378"/>
        <dbReference type="ChEBI" id="CHEBI:29999"/>
        <dbReference type="ChEBI" id="CHEBI:30616"/>
        <dbReference type="ChEBI" id="CHEBI:83421"/>
        <dbReference type="ChEBI" id="CHEBI:456216"/>
        <dbReference type="EC" id="2.7.11.1"/>
    </reaction>
</comment>
<evidence type="ECO:0000256" key="7">
    <source>
        <dbReference type="ARBA" id="ARBA00022840"/>
    </source>
</evidence>
<dbReference type="OrthoDB" id="3638488at2759"/>
<keyword evidence="2" id="KW-0723">Serine/threonine-protein kinase</keyword>
<evidence type="ECO:0000256" key="10">
    <source>
        <dbReference type="PROSITE-ProRule" id="PRU10141"/>
    </source>
</evidence>
<dbReference type="EC" id="2.7.11.1" evidence="1"/>
<evidence type="ECO:0000313" key="15">
    <source>
        <dbReference type="Proteomes" id="UP000479190"/>
    </source>
</evidence>
<feature type="domain" description="Protein kinase" evidence="13">
    <location>
        <begin position="88"/>
        <end position="438"/>
    </location>
</feature>
<dbReference type="GO" id="GO:0007010">
    <property type="term" value="P:cytoskeleton organization"/>
    <property type="evidence" value="ECO:0007669"/>
    <property type="project" value="UniProtKB-ARBA"/>
</dbReference>
<dbReference type="GO" id="GO:0043065">
    <property type="term" value="P:positive regulation of apoptotic process"/>
    <property type="evidence" value="ECO:0007669"/>
    <property type="project" value="TreeGrafter"/>
</dbReference>
<dbReference type="GO" id="GO:0035329">
    <property type="term" value="P:hippo signaling"/>
    <property type="evidence" value="ECO:0007669"/>
    <property type="project" value="TreeGrafter"/>
</dbReference>
<dbReference type="InterPro" id="IPR049761">
    <property type="entry name" value="LATS1-like_MobB"/>
</dbReference>
<evidence type="ECO:0000259" key="13">
    <source>
        <dbReference type="PROSITE" id="PS50011"/>
    </source>
</evidence>
<organism evidence="14 15">
    <name type="scientific">Trichogramma brassicae</name>
    <dbReference type="NCBI Taxonomy" id="86971"/>
    <lineage>
        <taxon>Eukaryota</taxon>
        <taxon>Metazoa</taxon>
        <taxon>Ecdysozoa</taxon>
        <taxon>Arthropoda</taxon>
        <taxon>Hexapoda</taxon>
        <taxon>Insecta</taxon>
        <taxon>Pterygota</taxon>
        <taxon>Neoptera</taxon>
        <taxon>Endopterygota</taxon>
        <taxon>Hymenoptera</taxon>
        <taxon>Apocrita</taxon>
        <taxon>Proctotrupomorpha</taxon>
        <taxon>Chalcidoidea</taxon>
        <taxon>Trichogrammatidae</taxon>
        <taxon>Trichogramma</taxon>
    </lineage>
</organism>
<dbReference type="GO" id="GO:0005524">
    <property type="term" value="F:ATP binding"/>
    <property type="evidence" value="ECO:0007669"/>
    <property type="project" value="UniProtKB-UniRule"/>
</dbReference>
<sequence>MSKEKEEERRDCKVRNYSPQAFKFFMEQHVENVLKSHKQRLFRRFQLESEMQKIGLSAEAQCQMRKMLSQKESNYIRLKRAKMDKSMFTKIKPIGVGAFGEVTLVRKIDTNQFYAMKTLRKADVLNRNQVAHVKAERDILAEADNEWVVKLYYSFQDKDNLYFVMDYIPGGDLMSLLIKFGIFKEPLARFYIAELTCAVESVHKMGFIHRDIKPDNILIDRDGHIKLTDFGLCTGFRWTHNSKYLPAKRYESSILILILLFFPRLLTGTLMILGHNKQDSMDPTEDWNNECRCITSKPLERRRHREHQRCLAHSLVGTPNYIAPEVLQRTGYTQLCDWWSVGVILYEMLVGSPPFLANTPAETQYKVCFITFFASLQLWEPGNNIFYFAQVINWETTLHIPKQANLSPEGKDLILKLCVGADRRLGKNADEVKSHPFFGSIDFEKGLRRQVAPHIPRIQYPTDTSNFDPVDPDKLRNSESSESSKSDELLDNGKPFHGFFEFTFRRFFDDGGGPAYHPSRISLDDNDNQGPVYV</sequence>
<dbReference type="PROSITE" id="PS50011">
    <property type="entry name" value="PROTEIN_KINASE_DOM"/>
    <property type="match status" value="1"/>
</dbReference>
<evidence type="ECO:0000256" key="8">
    <source>
        <dbReference type="ARBA" id="ARBA00047899"/>
    </source>
</evidence>
<dbReference type="Pfam" id="PF00069">
    <property type="entry name" value="Pkinase"/>
    <property type="match status" value="2"/>
</dbReference>
<proteinExistence type="predicted"/>
<evidence type="ECO:0000256" key="1">
    <source>
        <dbReference type="ARBA" id="ARBA00012513"/>
    </source>
</evidence>
<dbReference type="Gene3D" id="3.30.200.20">
    <property type="entry name" value="Phosphorylase Kinase, domain 1"/>
    <property type="match status" value="1"/>
</dbReference>
<feature type="region of interest" description="Disordered" evidence="11">
    <location>
        <begin position="458"/>
        <end position="489"/>
    </location>
</feature>
<dbReference type="Proteomes" id="UP000479190">
    <property type="component" value="Unassembled WGS sequence"/>
</dbReference>
<evidence type="ECO:0000256" key="5">
    <source>
        <dbReference type="ARBA" id="ARBA00022741"/>
    </source>
</evidence>
<keyword evidence="12" id="KW-1133">Transmembrane helix</keyword>